<dbReference type="Proteomes" id="UP001642484">
    <property type="component" value="Unassembled WGS sequence"/>
</dbReference>
<dbReference type="SMART" id="SM00220">
    <property type="entry name" value="S_TKc"/>
    <property type="match status" value="1"/>
</dbReference>
<keyword evidence="5" id="KW-0472">Membrane</keyword>
<feature type="transmembrane region" description="Helical" evidence="5">
    <location>
        <begin position="23"/>
        <end position="42"/>
    </location>
</feature>
<feature type="binding site" evidence="3">
    <location>
        <position position="424"/>
    </location>
    <ligand>
        <name>ATP</name>
        <dbReference type="ChEBI" id="CHEBI:30616"/>
    </ligand>
</feature>
<keyword evidence="1 3" id="KW-0547">Nucleotide-binding</keyword>
<evidence type="ECO:0000313" key="8">
    <source>
        <dbReference type="Proteomes" id="UP001642484"/>
    </source>
</evidence>
<comment type="caution">
    <text evidence="7">The sequence shown here is derived from an EMBL/GenBank/DDBJ whole genome shotgun (WGS) entry which is preliminary data.</text>
</comment>
<dbReference type="EMBL" id="CAXAMN010023139">
    <property type="protein sequence ID" value="CAK9075474.1"/>
    <property type="molecule type" value="Genomic_DNA"/>
</dbReference>
<evidence type="ECO:0000256" key="1">
    <source>
        <dbReference type="ARBA" id="ARBA00022741"/>
    </source>
</evidence>
<dbReference type="InterPro" id="IPR011009">
    <property type="entry name" value="Kinase-like_dom_sf"/>
</dbReference>
<evidence type="ECO:0000313" key="7">
    <source>
        <dbReference type="EMBL" id="CAK9075474.1"/>
    </source>
</evidence>
<dbReference type="Gene3D" id="3.30.200.20">
    <property type="entry name" value="Phosphorylase Kinase, domain 1"/>
    <property type="match status" value="1"/>
</dbReference>
<dbReference type="PROSITE" id="PS50011">
    <property type="entry name" value="PROTEIN_KINASE_DOM"/>
    <property type="match status" value="1"/>
</dbReference>
<accession>A0ABP0PKM6</accession>
<dbReference type="InterPro" id="IPR000719">
    <property type="entry name" value="Prot_kinase_dom"/>
</dbReference>
<dbReference type="Pfam" id="PF00069">
    <property type="entry name" value="Pkinase"/>
    <property type="match status" value="1"/>
</dbReference>
<dbReference type="InterPro" id="IPR017441">
    <property type="entry name" value="Protein_kinase_ATP_BS"/>
</dbReference>
<evidence type="ECO:0000256" key="3">
    <source>
        <dbReference type="PROSITE-ProRule" id="PRU10141"/>
    </source>
</evidence>
<dbReference type="PROSITE" id="PS00107">
    <property type="entry name" value="PROTEIN_KINASE_ATP"/>
    <property type="match status" value="1"/>
</dbReference>
<dbReference type="Gene3D" id="1.10.510.10">
    <property type="entry name" value="Transferase(Phosphotransferase) domain 1"/>
    <property type="match status" value="1"/>
</dbReference>
<feature type="region of interest" description="Disordered" evidence="4">
    <location>
        <begin position="706"/>
        <end position="726"/>
    </location>
</feature>
<reference evidence="7 8" key="1">
    <citation type="submission" date="2024-02" db="EMBL/GenBank/DDBJ databases">
        <authorList>
            <person name="Chen Y."/>
            <person name="Shah S."/>
            <person name="Dougan E. K."/>
            <person name="Thang M."/>
            <person name="Chan C."/>
        </authorList>
    </citation>
    <scope>NUCLEOTIDE SEQUENCE [LARGE SCALE GENOMIC DNA]</scope>
</reference>
<keyword evidence="5" id="KW-1133">Transmembrane helix</keyword>
<feature type="transmembrane region" description="Helical" evidence="5">
    <location>
        <begin position="48"/>
        <end position="66"/>
    </location>
</feature>
<protein>
    <recommendedName>
        <fullName evidence="6">Protein kinase domain-containing protein</fullName>
    </recommendedName>
</protein>
<evidence type="ECO:0000256" key="2">
    <source>
        <dbReference type="ARBA" id="ARBA00022840"/>
    </source>
</evidence>
<keyword evidence="5" id="KW-0812">Transmembrane</keyword>
<name>A0ABP0PKM6_9DINO</name>
<dbReference type="SUPFAM" id="SSF56112">
    <property type="entry name" value="Protein kinase-like (PK-like)"/>
    <property type="match status" value="1"/>
</dbReference>
<organism evidence="7 8">
    <name type="scientific">Durusdinium trenchii</name>
    <dbReference type="NCBI Taxonomy" id="1381693"/>
    <lineage>
        <taxon>Eukaryota</taxon>
        <taxon>Sar</taxon>
        <taxon>Alveolata</taxon>
        <taxon>Dinophyceae</taxon>
        <taxon>Suessiales</taxon>
        <taxon>Symbiodiniaceae</taxon>
        <taxon>Durusdinium</taxon>
    </lineage>
</organism>
<keyword evidence="8" id="KW-1185">Reference proteome</keyword>
<gene>
    <name evidence="7" type="ORF">CCMP2556_LOCUS37165</name>
</gene>
<evidence type="ECO:0000259" key="6">
    <source>
        <dbReference type="PROSITE" id="PS50011"/>
    </source>
</evidence>
<evidence type="ECO:0000256" key="5">
    <source>
        <dbReference type="SAM" id="Phobius"/>
    </source>
</evidence>
<sequence>MLSALKTVPAQWSDRFYHGQRIGLFRVVMLYGLARLICHMWPSPTVPGIASFLLMIIIAAAAEVFLRVRPDLPGELSCLAALVLQLLDVLGSGTSSEAPLALSWLARSHMLWSLCTPAFGWRPIFAGAYLLTVLVSHTTLLGSLLQQEAFSSWVLRDHLIGFFFFALASFAAVLHWNALMRQIYWAERRAALEAQAWGELIALTCDFDLVVGSVEDQVKQDTILRVLEPTAKSLNILGRALEAGEALQSFLSDEPKALSKSLAEAKELEGFLLPTRLQGPAQEEVQVHFLVVRKPRVDADTSIPLPKGQTLVASYLVGVRIDHAQDPPSELLPPPAEPMLHRAYSNGSNCLSVAETTVTGALFSTVELNGTGAEVVEVGLKEHWLIPPENLQLHCTKLLGSGGFGLVCEGTFCGATVALKFPRKGIKDCKFPTCESREYILFMNYISELRLLRHVRHPNIVSFFGAAVDPTSLELMLVFEKMTGKTLTKFIPVATPRENERLQILLDMAKALVYLHGLQPAVVHGDLKSDNIFVEERKDCLVTKLGDFGLARRATKSAAGMGGTLRWCAPEVLQGSWSPSTAADAYSYGQIAFFVISGRMPLSELKRHEMTEALSRGQLPPEDWPTGFMTRVRAIAESCRRFEPQERPPVLQIWRDLCNIQAPLGDGDLDTLASVQGACEGAGLLLQHPLLAPLQQAFDDTGPSPGIIGRSAISRSPSASSQGVEHPFAAPLPALPLLEPPPLDLPVSHSMMQSPSSRDLEVQMEMARKHAFGRSPYF</sequence>
<feature type="transmembrane region" description="Helical" evidence="5">
    <location>
        <begin position="124"/>
        <end position="146"/>
    </location>
</feature>
<dbReference type="PANTHER" id="PTHR44329:SF214">
    <property type="entry name" value="PROTEIN KINASE DOMAIN-CONTAINING PROTEIN"/>
    <property type="match status" value="1"/>
</dbReference>
<dbReference type="PANTHER" id="PTHR44329">
    <property type="entry name" value="SERINE/THREONINE-PROTEIN KINASE TNNI3K-RELATED"/>
    <property type="match status" value="1"/>
</dbReference>
<keyword evidence="2 3" id="KW-0067">ATP-binding</keyword>
<feature type="domain" description="Protein kinase" evidence="6">
    <location>
        <begin position="393"/>
        <end position="664"/>
    </location>
</feature>
<dbReference type="PROSITE" id="PS00108">
    <property type="entry name" value="PROTEIN_KINASE_ST"/>
    <property type="match status" value="1"/>
</dbReference>
<dbReference type="InterPro" id="IPR008271">
    <property type="entry name" value="Ser/Thr_kinase_AS"/>
</dbReference>
<dbReference type="InterPro" id="IPR051681">
    <property type="entry name" value="Ser/Thr_Kinases-Pseudokinases"/>
</dbReference>
<proteinExistence type="predicted"/>
<evidence type="ECO:0000256" key="4">
    <source>
        <dbReference type="SAM" id="MobiDB-lite"/>
    </source>
</evidence>
<feature type="transmembrane region" description="Helical" evidence="5">
    <location>
        <begin position="158"/>
        <end position="179"/>
    </location>
</feature>